<evidence type="ECO:0000313" key="1">
    <source>
        <dbReference type="EMBL" id="KAK9282107.1"/>
    </source>
</evidence>
<organism evidence="1 2">
    <name type="scientific">Liquidambar formosana</name>
    <name type="common">Formosan gum</name>
    <dbReference type="NCBI Taxonomy" id="63359"/>
    <lineage>
        <taxon>Eukaryota</taxon>
        <taxon>Viridiplantae</taxon>
        <taxon>Streptophyta</taxon>
        <taxon>Embryophyta</taxon>
        <taxon>Tracheophyta</taxon>
        <taxon>Spermatophyta</taxon>
        <taxon>Magnoliopsida</taxon>
        <taxon>eudicotyledons</taxon>
        <taxon>Gunneridae</taxon>
        <taxon>Pentapetalae</taxon>
        <taxon>Saxifragales</taxon>
        <taxon>Altingiaceae</taxon>
        <taxon>Liquidambar</taxon>
    </lineage>
</organism>
<reference evidence="1 2" key="1">
    <citation type="journal article" date="2024" name="Plant J.">
        <title>Genome sequences and population genomics reveal climatic adaptation and genomic divergence between two closely related sweetgum species.</title>
        <authorList>
            <person name="Xu W.Q."/>
            <person name="Ren C.Q."/>
            <person name="Zhang X.Y."/>
            <person name="Comes H.P."/>
            <person name="Liu X.H."/>
            <person name="Li Y.G."/>
            <person name="Kettle C.J."/>
            <person name="Jalonen R."/>
            <person name="Gaisberger H."/>
            <person name="Ma Y.Z."/>
            <person name="Qiu Y.X."/>
        </authorList>
    </citation>
    <scope>NUCLEOTIDE SEQUENCE [LARGE SCALE GENOMIC DNA]</scope>
    <source>
        <strain evidence="1">Hangzhou</strain>
    </source>
</reference>
<dbReference type="InterPro" id="IPR007493">
    <property type="entry name" value="DUF538"/>
</dbReference>
<evidence type="ECO:0000313" key="2">
    <source>
        <dbReference type="Proteomes" id="UP001415857"/>
    </source>
</evidence>
<dbReference type="PANTHER" id="PTHR31676:SF173">
    <property type="entry name" value="DUF538 DOMAIN-CONTAINING PROTEIN"/>
    <property type="match status" value="1"/>
</dbReference>
<dbReference type="SUPFAM" id="SSF141562">
    <property type="entry name" value="At5g01610-like"/>
    <property type="match status" value="1"/>
</dbReference>
<proteinExistence type="predicted"/>
<keyword evidence="2" id="KW-1185">Reference proteome</keyword>
<dbReference type="AlphaFoldDB" id="A0AAP0RTL6"/>
<dbReference type="InterPro" id="IPR036758">
    <property type="entry name" value="At5g01610-like"/>
</dbReference>
<dbReference type="PANTHER" id="PTHR31676">
    <property type="entry name" value="T31J12.3 PROTEIN-RELATED"/>
    <property type="match status" value="1"/>
</dbReference>
<protein>
    <submittedName>
        <fullName evidence="1">Uncharacterized protein</fullName>
    </submittedName>
</protein>
<comment type="caution">
    <text evidence="1">The sequence shown here is derived from an EMBL/GenBank/DDBJ whole genome shotgun (WGS) entry which is preliminary data.</text>
</comment>
<dbReference type="EMBL" id="JBBPBK010000007">
    <property type="protein sequence ID" value="KAK9282107.1"/>
    <property type="molecule type" value="Genomic_DNA"/>
</dbReference>
<sequence length="230" mass="25183">MTIGIKTITLMTQPSCTKSPYTQSPPLRYIPSTLLTAPNPPISSPFFSHNGKKTKLLGDYCISKRPLTSRKMGLHFRPKPMSLLPFLCLFFLFLTSVIGDDTPSAYEVLEEYDFPIGILPKGVTGYELDNSTGEFSAYLNGSCSFTIDGYDLKYKSTITGVISTGKLKSLKGISVKVLFLWLSIVEVIRDGEELDFSVGIASADFPVDNFDECPQCGCGFDCVNGFVSSS</sequence>
<dbReference type="Pfam" id="PF04398">
    <property type="entry name" value="DUF538"/>
    <property type="match status" value="1"/>
</dbReference>
<dbReference type="Gene3D" id="2.30.240.10">
    <property type="entry name" value="At5g01610-like"/>
    <property type="match status" value="1"/>
</dbReference>
<gene>
    <name evidence="1" type="ORF">L1049_005019</name>
</gene>
<dbReference type="Proteomes" id="UP001415857">
    <property type="component" value="Unassembled WGS sequence"/>
</dbReference>
<accession>A0AAP0RTL6</accession>
<name>A0AAP0RTL6_LIQFO</name>